<comment type="caution">
    <text evidence="1">The sequence shown here is derived from an EMBL/GenBank/DDBJ whole genome shotgun (WGS) entry which is preliminary data.</text>
</comment>
<dbReference type="AlphaFoldDB" id="A0A1V3NFX1"/>
<dbReference type="Proteomes" id="UP000189462">
    <property type="component" value="Unassembled WGS sequence"/>
</dbReference>
<gene>
    <name evidence="1" type="ORF">B1C78_09830</name>
</gene>
<accession>A0A1V3NFX1</accession>
<keyword evidence="2" id="KW-1185">Reference proteome</keyword>
<protein>
    <submittedName>
        <fullName evidence="1">Uncharacterized protein</fullName>
    </submittedName>
</protein>
<evidence type="ECO:0000313" key="1">
    <source>
        <dbReference type="EMBL" id="OOG23823.1"/>
    </source>
</evidence>
<organism evidence="1 2">
    <name type="scientific">Thioalkalivibrio denitrificans</name>
    <dbReference type="NCBI Taxonomy" id="108003"/>
    <lineage>
        <taxon>Bacteria</taxon>
        <taxon>Pseudomonadati</taxon>
        <taxon>Pseudomonadota</taxon>
        <taxon>Gammaproteobacteria</taxon>
        <taxon>Chromatiales</taxon>
        <taxon>Ectothiorhodospiraceae</taxon>
        <taxon>Thioalkalivibrio</taxon>
    </lineage>
</organism>
<name>A0A1V3NFX1_9GAMM</name>
<reference evidence="1 2" key="1">
    <citation type="submission" date="2017-02" db="EMBL/GenBank/DDBJ databases">
        <title>Genomic diversity within the haloalkaliphilic genus Thioalkalivibrio.</title>
        <authorList>
            <person name="Ahn A.-C."/>
            <person name="Meier-Kolthoff J."/>
            <person name="Overmars L."/>
            <person name="Richter M."/>
            <person name="Woyke T."/>
            <person name="Sorokin D.Y."/>
            <person name="Muyzer G."/>
        </authorList>
    </citation>
    <scope>NUCLEOTIDE SEQUENCE [LARGE SCALE GENOMIC DNA]</scope>
    <source>
        <strain evidence="1 2">ALJD</strain>
    </source>
</reference>
<dbReference type="EMBL" id="MVBK01000057">
    <property type="protein sequence ID" value="OOG23823.1"/>
    <property type="molecule type" value="Genomic_DNA"/>
</dbReference>
<proteinExistence type="predicted"/>
<sequence>MEGPMQQNTWKVVCLVVLLLFTAHPFFGVIAGPDSHLSIPQCRGPGCEIVAVERPWPEALQSGMPFRLGAYRMSIPSDPLEVQFQPALDLAVIRYKEGTLAIALRRIDEIVATVSTKGAEPQSLTGADFPRLVFTITPNDPEPSTLVDKVIWRFAMDSKGAYFKYTEEAYAFVHGQVKAYAAPVKWGRFDHLIFVAMEGREDFLEISTNGITWPVLQSIIGSTK</sequence>
<evidence type="ECO:0000313" key="2">
    <source>
        <dbReference type="Proteomes" id="UP000189462"/>
    </source>
</evidence>